<gene>
    <name evidence="2" type="ORF">CU102_09660</name>
</gene>
<evidence type="ECO:0000313" key="2">
    <source>
        <dbReference type="EMBL" id="PSH69066.1"/>
    </source>
</evidence>
<dbReference type="OrthoDB" id="9814202at2"/>
<dbReference type="RefSeq" id="WP_106710889.1">
    <property type="nucleotide sequence ID" value="NZ_PGGO01000006.1"/>
</dbReference>
<sequence>MSRYLDRRWFLATMTVVLITAGAVCGMWISRLVVISGDRGQTLEEVSPVFSAMSASISK</sequence>
<name>A0A2P7BRG7_9HYPH</name>
<feature type="transmembrane region" description="Helical" evidence="1">
    <location>
        <begin position="9"/>
        <end position="29"/>
    </location>
</feature>
<accession>A0A2P7BRG7</accession>
<evidence type="ECO:0000256" key="1">
    <source>
        <dbReference type="SAM" id="Phobius"/>
    </source>
</evidence>
<keyword evidence="3" id="KW-1185">Reference proteome</keyword>
<comment type="caution">
    <text evidence="2">The sequence shown here is derived from an EMBL/GenBank/DDBJ whole genome shotgun (WGS) entry which is preliminary data.</text>
</comment>
<keyword evidence="1" id="KW-0812">Transmembrane</keyword>
<dbReference type="AlphaFoldDB" id="A0A2P7BRG7"/>
<evidence type="ECO:0000313" key="3">
    <source>
        <dbReference type="Proteomes" id="UP000241444"/>
    </source>
</evidence>
<protein>
    <submittedName>
        <fullName evidence="2">Uncharacterized protein</fullName>
    </submittedName>
</protein>
<reference evidence="3" key="1">
    <citation type="submission" date="2017-11" db="EMBL/GenBank/DDBJ databases">
        <authorList>
            <person name="Kuznetsova I."/>
            <person name="Sazanova A."/>
            <person name="Chirak E."/>
            <person name="Safronova V."/>
            <person name="Willems A."/>
        </authorList>
    </citation>
    <scope>NUCLEOTIDE SEQUENCE [LARGE SCALE GENOMIC DNA]</scope>
    <source>
        <strain evidence="3">STM 196</strain>
    </source>
</reference>
<dbReference type="Proteomes" id="UP000241444">
    <property type="component" value="Unassembled WGS sequence"/>
</dbReference>
<dbReference type="EMBL" id="PGGO01000006">
    <property type="protein sequence ID" value="PSH69066.1"/>
    <property type="molecule type" value="Genomic_DNA"/>
</dbReference>
<keyword evidence="1" id="KW-1133">Transmembrane helix</keyword>
<proteinExistence type="predicted"/>
<keyword evidence="1" id="KW-0472">Membrane</keyword>
<organism evidence="2 3">
    <name type="scientific">Phyllobacterium brassicacearum</name>
    <dbReference type="NCBI Taxonomy" id="314235"/>
    <lineage>
        <taxon>Bacteria</taxon>
        <taxon>Pseudomonadati</taxon>
        <taxon>Pseudomonadota</taxon>
        <taxon>Alphaproteobacteria</taxon>
        <taxon>Hyphomicrobiales</taxon>
        <taxon>Phyllobacteriaceae</taxon>
        <taxon>Phyllobacterium</taxon>
    </lineage>
</organism>